<keyword evidence="6" id="KW-1133">Transmembrane helix</keyword>
<dbReference type="Gene3D" id="2.10.25.140">
    <property type="match status" value="1"/>
</dbReference>
<organism evidence="8 9">
    <name type="scientific">Dryococelus australis</name>
    <dbReference type="NCBI Taxonomy" id="614101"/>
    <lineage>
        <taxon>Eukaryota</taxon>
        <taxon>Metazoa</taxon>
        <taxon>Ecdysozoa</taxon>
        <taxon>Arthropoda</taxon>
        <taxon>Hexapoda</taxon>
        <taxon>Insecta</taxon>
        <taxon>Pterygota</taxon>
        <taxon>Neoptera</taxon>
        <taxon>Polyneoptera</taxon>
        <taxon>Phasmatodea</taxon>
        <taxon>Verophasmatodea</taxon>
        <taxon>Anareolatae</taxon>
        <taxon>Phasmatidae</taxon>
        <taxon>Eurycanthinae</taxon>
        <taxon>Dryococelus</taxon>
    </lineage>
</organism>
<name>A0ABQ9HDU9_9NEOP</name>
<keyword evidence="2 6" id="KW-0245">EGF-like domain</keyword>
<dbReference type="Proteomes" id="UP001159363">
    <property type="component" value="Chromosome 4"/>
</dbReference>
<evidence type="ECO:0000256" key="2">
    <source>
        <dbReference type="ARBA" id="ARBA00022536"/>
    </source>
</evidence>
<evidence type="ECO:0000256" key="5">
    <source>
        <dbReference type="PROSITE-ProRule" id="PRU00377"/>
    </source>
</evidence>
<keyword evidence="4 5" id="KW-1015">Disulfide bond</keyword>
<evidence type="ECO:0000259" key="7">
    <source>
        <dbReference type="PROSITE" id="PS51051"/>
    </source>
</evidence>
<reference evidence="8 9" key="1">
    <citation type="submission" date="2023-02" db="EMBL/GenBank/DDBJ databases">
        <title>LHISI_Scaffold_Assembly.</title>
        <authorList>
            <person name="Stuart O.P."/>
            <person name="Cleave R."/>
            <person name="Magrath M.J.L."/>
            <person name="Mikheyev A.S."/>
        </authorList>
    </citation>
    <scope>NUCLEOTIDE SEQUENCE [LARGE SCALE GENOMIC DNA]</scope>
    <source>
        <strain evidence="8">Daus_M_001</strain>
        <tissue evidence="8">Leg muscle</tissue>
    </source>
</reference>
<protein>
    <recommendedName>
        <fullName evidence="6">Delta-like protein</fullName>
    </recommendedName>
</protein>
<evidence type="ECO:0000313" key="9">
    <source>
        <dbReference type="Proteomes" id="UP001159363"/>
    </source>
</evidence>
<feature type="domain" description="DSL" evidence="7">
    <location>
        <begin position="54"/>
        <end position="98"/>
    </location>
</feature>
<feature type="disulfide bond" evidence="5">
    <location>
        <begin position="69"/>
        <end position="81"/>
    </location>
</feature>
<gene>
    <name evidence="8" type="ORF">PR048_014287</name>
</gene>
<evidence type="ECO:0000256" key="6">
    <source>
        <dbReference type="RuleBase" id="RU280815"/>
    </source>
</evidence>
<proteinExistence type="predicted"/>
<comment type="subcellular location">
    <subcellularLocation>
        <location evidence="6">Membrane</location>
        <topology evidence="6">Single-pass type I membrane protein</topology>
    </subcellularLocation>
</comment>
<comment type="function">
    <text evidence="6">Putative Notch ligand involved in the mediation of Notch signaling.</text>
</comment>
<keyword evidence="9" id="KW-1185">Reference proteome</keyword>
<feature type="disulfide bond" evidence="5">
    <location>
        <begin position="56"/>
        <end position="65"/>
    </location>
</feature>
<dbReference type="PROSITE" id="PS51051">
    <property type="entry name" value="DSL"/>
    <property type="match status" value="1"/>
</dbReference>
<evidence type="ECO:0000313" key="8">
    <source>
        <dbReference type="EMBL" id="KAJ8882476.1"/>
    </source>
</evidence>
<dbReference type="EMBL" id="JARBHB010000005">
    <property type="protein sequence ID" value="KAJ8882476.1"/>
    <property type="molecule type" value="Genomic_DNA"/>
</dbReference>
<keyword evidence="6" id="KW-0732">Signal</keyword>
<dbReference type="SMART" id="SM00051">
    <property type="entry name" value="DSL"/>
    <property type="match status" value="1"/>
</dbReference>
<keyword evidence="6" id="KW-0812">Transmembrane</keyword>
<keyword evidence="6" id="KW-0472">Membrane</keyword>
<keyword evidence="1 6" id="KW-0217">Developmental protein</keyword>
<dbReference type="Gene3D" id="2.60.40.3510">
    <property type="match status" value="1"/>
</dbReference>
<evidence type="ECO:0000256" key="1">
    <source>
        <dbReference type="ARBA" id="ARBA00022473"/>
    </source>
</evidence>
<evidence type="ECO:0000256" key="4">
    <source>
        <dbReference type="ARBA" id="ARBA00023157"/>
    </source>
</evidence>
<evidence type="ECO:0000256" key="3">
    <source>
        <dbReference type="ARBA" id="ARBA00022737"/>
    </source>
</evidence>
<comment type="caution">
    <text evidence="8">The sequence shown here is derived from an EMBL/GenBank/DDBJ whole genome shotgun (WGS) entry which is preliminary data.</text>
</comment>
<keyword evidence="3 6" id="KW-0677">Repeat</keyword>
<sequence>MAVTWWEPCLTVLLPTGETLITRLTMQRWLDVGEQWTQEEHRSAHSVMRYEYRVTCDPQHYGAGCITLCRPRDDSFGHYNCSELGERVCMAGWQGDYCTKREYHLCFCDRSM</sequence>
<dbReference type="Pfam" id="PF01414">
    <property type="entry name" value="DSL"/>
    <property type="match status" value="1"/>
</dbReference>
<dbReference type="InterPro" id="IPR001774">
    <property type="entry name" value="DSL"/>
</dbReference>
<feature type="disulfide bond" evidence="5">
    <location>
        <begin position="89"/>
        <end position="98"/>
    </location>
</feature>
<accession>A0ABQ9HDU9</accession>